<evidence type="ECO:0000313" key="4">
    <source>
        <dbReference type="EMBL" id="KAK7403915.1"/>
    </source>
</evidence>
<proteinExistence type="predicted"/>
<keyword evidence="1" id="KW-0880">Kelch repeat</keyword>
<evidence type="ECO:0000256" key="2">
    <source>
        <dbReference type="ARBA" id="ARBA00022737"/>
    </source>
</evidence>
<protein>
    <recommendedName>
        <fullName evidence="6">Kelch repeat-containing protein</fullName>
    </recommendedName>
</protein>
<dbReference type="PANTHER" id="PTHR45632:SF3">
    <property type="entry name" value="KELCH-LIKE PROTEIN 32"/>
    <property type="match status" value="1"/>
</dbReference>
<reference evidence="4 5" key="1">
    <citation type="journal article" date="2025" name="Microbiol. Resour. Announc.">
        <title>Draft genome sequences for Neonectria magnoliae and Neonectria punicea, canker pathogens of Liriodendron tulipifera and Acer saccharum in West Virginia.</title>
        <authorList>
            <person name="Petronek H.M."/>
            <person name="Kasson M.T."/>
            <person name="Metheny A.M."/>
            <person name="Stauder C.M."/>
            <person name="Lovett B."/>
            <person name="Lynch S.C."/>
            <person name="Garnas J.R."/>
            <person name="Kasson L.R."/>
            <person name="Stajich J.E."/>
        </authorList>
    </citation>
    <scope>NUCLEOTIDE SEQUENCE [LARGE SCALE GENOMIC DNA]</scope>
    <source>
        <strain evidence="4 5">NRRL 64653</strain>
    </source>
</reference>
<keyword evidence="2" id="KW-0677">Repeat</keyword>
<dbReference type="EMBL" id="JAZAVJ010000223">
    <property type="protein sequence ID" value="KAK7403915.1"/>
    <property type="molecule type" value="Genomic_DNA"/>
</dbReference>
<evidence type="ECO:0000313" key="5">
    <source>
        <dbReference type="Proteomes" id="UP001498476"/>
    </source>
</evidence>
<dbReference type="Pfam" id="PF24681">
    <property type="entry name" value="Kelch_KLHDC2_KLHL20_DRC7"/>
    <property type="match status" value="1"/>
</dbReference>
<feature type="signal peptide" evidence="3">
    <location>
        <begin position="1"/>
        <end position="23"/>
    </location>
</feature>
<organism evidence="4 5">
    <name type="scientific">Neonectria punicea</name>
    <dbReference type="NCBI Taxonomy" id="979145"/>
    <lineage>
        <taxon>Eukaryota</taxon>
        <taxon>Fungi</taxon>
        <taxon>Dikarya</taxon>
        <taxon>Ascomycota</taxon>
        <taxon>Pezizomycotina</taxon>
        <taxon>Sordariomycetes</taxon>
        <taxon>Hypocreomycetidae</taxon>
        <taxon>Hypocreales</taxon>
        <taxon>Nectriaceae</taxon>
        <taxon>Neonectria</taxon>
    </lineage>
</organism>
<evidence type="ECO:0008006" key="6">
    <source>
        <dbReference type="Google" id="ProtNLM"/>
    </source>
</evidence>
<comment type="caution">
    <text evidence="4">The sequence shown here is derived from an EMBL/GenBank/DDBJ whole genome shotgun (WGS) entry which is preliminary data.</text>
</comment>
<accession>A0ABR1GPT5</accession>
<dbReference type="SMART" id="SM00612">
    <property type="entry name" value="Kelch"/>
    <property type="match status" value="4"/>
</dbReference>
<dbReference type="Proteomes" id="UP001498476">
    <property type="component" value="Unassembled WGS sequence"/>
</dbReference>
<name>A0ABR1GPT5_9HYPO</name>
<keyword evidence="3" id="KW-0732">Signal</keyword>
<dbReference type="InterPro" id="IPR015915">
    <property type="entry name" value="Kelch-typ_b-propeller"/>
</dbReference>
<keyword evidence="5" id="KW-1185">Reference proteome</keyword>
<feature type="chain" id="PRO_5045043711" description="Kelch repeat-containing protein" evidence="3">
    <location>
        <begin position="24"/>
        <end position="307"/>
    </location>
</feature>
<gene>
    <name evidence="4" type="ORF">QQX98_010322</name>
</gene>
<dbReference type="Gene3D" id="2.120.10.80">
    <property type="entry name" value="Kelch-type beta propeller"/>
    <property type="match status" value="2"/>
</dbReference>
<sequence>MFTRKLVTLSLSLLPLLYRQAACAPPPSHCTSTTGERWEILQPLGGGPRQEHAAVALDSKIYVIAGIEPDASQPTGVSTISSVEVYDVQQDTWSYAAPLPIPMNHANVATVNGKVYVLGGLSGGEAFRALPNSYEYNPSTDKWTELSPMPAGTERGSSILGVTGDTIIVAGGGVVGSNFYVVGGRFLGQVNVRDTVYALNLKTLRWRELARMPTPRGGVSVAIVGHRIYTFGGEGNLAPEAGFVFNETEVYDIKENCWQRLSPMNTPRHGMAAVTVNETIYTPGGGTRDFAVLDNMEAFHPGCLGGF</sequence>
<evidence type="ECO:0000256" key="3">
    <source>
        <dbReference type="SAM" id="SignalP"/>
    </source>
</evidence>
<dbReference type="SUPFAM" id="SSF117281">
    <property type="entry name" value="Kelch motif"/>
    <property type="match status" value="2"/>
</dbReference>
<dbReference type="Pfam" id="PF01344">
    <property type="entry name" value="Kelch_1"/>
    <property type="match status" value="2"/>
</dbReference>
<dbReference type="InterPro" id="IPR006652">
    <property type="entry name" value="Kelch_1"/>
</dbReference>
<dbReference type="PANTHER" id="PTHR45632">
    <property type="entry name" value="LD33804P"/>
    <property type="match status" value="1"/>
</dbReference>
<evidence type="ECO:0000256" key="1">
    <source>
        <dbReference type="ARBA" id="ARBA00022441"/>
    </source>
</evidence>